<name>A0A3L6TBF2_PANMI</name>
<evidence type="ECO:0000313" key="3">
    <source>
        <dbReference type="Proteomes" id="UP000275267"/>
    </source>
</evidence>
<feature type="region of interest" description="Disordered" evidence="1">
    <location>
        <begin position="62"/>
        <end position="155"/>
    </location>
</feature>
<proteinExistence type="predicted"/>
<gene>
    <name evidence="2" type="ORF">C2845_PM03G23630</name>
</gene>
<feature type="compositionally biased region" description="Basic residues" evidence="1">
    <location>
        <begin position="34"/>
        <end position="46"/>
    </location>
</feature>
<feature type="compositionally biased region" description="Basic residues" evidence="1">
    <location>
        <begin position="134"/>
        <end position="145"/>
    </location>
</feature>
<feature type="region of interest" description="Disordered" evidence="1">
    <location>
        <begin position="1"/>
        <end position="46"/>
    </location>
</feature>
<reference evidence="3" key="1">
    <citation type="journal article" date="2019" name="Nat. Commun.">
        <title>The genome of broomcorn millet.</title>
        <authorList>
            <person name="Zou C."/>
            <person name="Miki D."/>
            <person name="Li D."/>
            <person name="Tang Q."/>
            <person name="Xiao L."/>
            <person name="Rajput S."/>
            <person name="Deng P."/>
            <person name="Jia W."/>
            <person name="Huang R."/>
            <person name="Zhang M."/>
            <person name="Sun Y."/>
            <person name="Hu J."/>
            <person name="Fu X."/>
            <person name="Schnable P.S."/>
            <person name="Li F."/>
            <person name="Zhang H."/>
            <person name="Feng B."/>
            <person name="Zhu X."/>
            <person name="Liu R."/>
            <person name="Schnable J.C."/>
            <person name="Zhu J.-K."/>
            <person name="Zhang H."/>
        </authorList>
    </citation>
    <scope>NUCLEOTIDE SEQUENCE [LARGE SCALE GENOMIC DNA]</scope>
</reference>
<dbReference type="EMBL" id="PQIB02000002">
    <property type="protein sequence ID" value="RLN35492.1"/>
    <property type="molecule type" value="Genomic_DNA"/>
</dbReference>
<accession>A0A3L6TBF2</accession>
<evidence type="ECO:0000256" key="1">
    <source>
        <dbReference type="SAM" id="MobiDB-lite"/>
    </source>
</evidence>
<feature type="compositionally biased region" description="Low complexity" evidence="1">
    <location>
        <begin position="13"/>
        <end position="24"/>
    </location>
</feature>
<sequence length="269" mass="28222">MRRGLAARTPTNRRGAASPRTPAATGGGGGGASRLRRHTGTPKKAKALVMRVYSCPRGRAPVCAAWAGGKGSPLRRGRTGSDTPATTSKKRLVTMPSYKTRTPPEAKSIPQPSDPDHKTESSQAPKPFPALRLLLRRPKPRRRPPPKCSSAPSSADLPDALASLLLASRSYAKAKGGGKLASSTTSNRGKVRAKDPCGVAAADDADGDEFTARGGGDELDAEFELPLDPLPPTYDPALDVGPGGRPLFAFADTFGSFAHRNANVYVDFT</sequence>
<keyword evidence="3" id="KW-1185">Reference proteome</keyword>
<protein>
    <submittedName>
        <fullName evidence="2">Uncharacterized protein</fullName>
    </submittedName>
</protein>
<dbReference type="AlphaFoldDB" id="A0A3L6TBF2"/>
<evidence type="ECO:0000313" key="2">
    <source>
        <dbReference type="EMBL" id="RLN35492.1"/>
    </source>
</evidence>
<dbReference type="STRING" id="4540.A0A3L6TBF2"/>
<feature type="region of interest" description="Disordered" evidence="1">
    <location>
        <begin position="172"/>
        <end position="216"/>
    </location>
</feature>
<comment type="caution">
    <text evidence="2">The sequence shown here is derived from an EMBL/GenBank/DDBJ whole genome shotgun (WGS) entry which is preliminary data.</text>
</comment>
<organism evidence="2 3">
    <name type="scientific">Panicum miliaceum</name>
    <name type="common">Proso millet</name>
    <name type="synonym">Broomcorn millet</name>
    <dbReference type="NCBI Taxonomy" id="4540"/>
    <lineage>
        <taxon>Eukaryota</taxon>
        <taxon>Viridiplantae</taxon>
        <taxon>Streptophyta</taxon>
        <taxon>Embryophyta</taxon>
        <taxon>Tracheophyta</taxon>
        <taxon>Spermatophyta</taxon>
        <taxon>Magnoliopsida</taxon>
        <taxon>Liliopsida</taxon>
        <taxon>Poales</taxon>
        <taxon>Poaceae</taxon>
        <taxon>PACMAD clade</taxon>
        <taxon>Panicoideae</taxon>
        <taxon>Panicodae</taxon>
        <taxon>Paniceae</taxon>
        <taxon>Panicinae</taxon>
        <taxon>Panicum</taxon>
        <taxon>Panicum sect. Panicum</taxon>
    </lineage>
</organism>
<dbReference type="Proteomes" id="UP000275267">
    <property type="component" value="Unassembled WGS sequence"/>
</dbReference>